<dbReference type="OrthoDB" id="9949641at2"/>
<protein>
    <submittedName>
        <fullName evidence="2">Uncharacterized protein</fullName>
    </submittedName>
</protein>
<evidence type="ECO:0000313" key="2">
    <source>
        <dbReference type="EMBL" id="OAM87133.1"/>
    </source>
</evidence>
<dbReference type="Proteomes" id="UP000078486">
    <property type="component" value="Unassembled WGS sequence"/>
</dbReference>
<feature type="transmembrane region" description="Helical" evidence="1">
    <location>
        <begin position="136"/>
        <end position="155"/>
    </location>
</feature>
<gene>
    <name evidence="2" type="ORF">AW736_24185</name>
</gene>
<sequence>MKPEDLLDPASLPEELQWVSSHYRLHPDDPVYLLIAWHWQRVKASEDILQAAIVEMKTALDARIEALADSADAIAGVNAVLNQMQQEMTNRPAILGKELETQLRQPVADAVSRLRAMEKSLGLAARTFRLARRRHLLATLLTGVALGAIGAIVLFCV</sequence>
<proteinExistence type="predicted"/>
<dbReference type="STRING" id="1184151.AW736_24185"/>
<reference evidence="2 3" key="1">
    <citation type="submission" date="2016-01" db="EMBL/GenBank/DDBJ databases">
        <title>High potential of lignocellulose degradation of a new Verrucomicrobia species.</title>
        <authorList>
            <person name="Wang Y."/>
            <person name="Shi Y."/>
            <person name="Qiu Z."/>
            <person name="Liu S."/>
            <person name="Yang H."/>
        </authorList>
    </citation>
    <scope>NUCLEOTIDE SEQUENCE [LARGE SCALE GENOMIC DNA]</scope>
    <source>
        <strain evidence="2 3">TSB47</strain>
    </source>
</reference>
<dbReference type="AlphaFoldDB" id="A0A178IAS0"/>
<dbReference type="RefSeq" id="WP_068772876.1">
    <property type="nucleotide sequence ID" value="NZ_CP109796.1"/>
</dbReference>
<name>A0A178IAS0_9BACT</name>
<organism evidence="2 3">
    <name type="scientific">Termitidicoccus mucosus</name>
    <dbReference type="NCBI Taxonomy" id="1184151"/>
    <lineage>
        <taxon>Bacteria</taxon>
        <taxon>Pseudomonadati</taxon>
        <taxon>Verrucomicrobiota</taxon>
        <taxon>Opitutia</taxon>
        <taxon>Opitutales</taxon>
        <taxon>Opitutaceae</taxon>
        <taxon>Termitidicoccus</taxon>
    </lineage>
</organism>
<keyword evidence="1" id="KW-0812">Transmembrane</keyword>
<evidence type="ECO:0000313" key="3">
    <source>
        <dbReference type="Proteomes" id="UP000078486"/>
    </source>
</evidence>
<accession>A0A178IAS0</accession>
<comment type="caution">
    <text evidence="2">The sequence shown here is derived from an EMBL/GenBank/DDBJ whole genome shotgun (WGS) entry which is preliminary data.</text>
</comment>
<keyword evidence="3" id="KW-1185">Reference proteome</keyword>
<keyword evidence="1" id="KW-1133">Transmembrane helix</keyword>
<dbReference type="EMBL" id="LRRQ01000183">
    <property type="protein sequence ID" value="OAM87133.1"/>
    <property type="molecule type" value="Genomic_DNA"/>
</dbReference>
<evidence type="ECO:0000256" key="1">
    <source>
        <dbReference type="SAM" id="Phobius"/>
    </source>
</evidence>
<keyword evidence="1" id="KW-0472">Membrane</keyword>